<comment type="similarity">
    <text evidence="1">Belongs to the AAR2 family.</text>
</comment>
<dbReference type="InterPro" id="IPR033647">
    <property type="entry name" value="Aar2_N"/>
</dbReference>
<accession>A0A238FE44</accession>
<evidence type="ECO:0000259" key="3">
    <source>
        <dbReference type="Pfam" id="PF05282"/>
    </source>
</evidence>
<evidence type="ECO:0000313" key="6">
    <source>
        <dbReference type="Proteomes" id="UP000198372"/>
    </source>
</evidence>
<gene>
    <name evidence="5" type="ORF">BQ2448_3065</name>
</gene>
<dbReference type="CDD" id="cd13777">
    <property type="entry name" value="Aar2_N"/>
    <property type="match status" value="1"/>
</dbReference>
<dbReference type="EMBL" id="FMSP01000007">
    <property type="protein sequence ID" value="SCV71477.1"/>
    <property type="molecule type" value="Genomic_DNA"/>
</dbReference>
<dbReference type="STRING" id="269621.A0A238FE44"/>
<name>A0A238FE44_9BASI</name>
<dbReference type="Pfam" id="PF05282">
    <property type="entry name" value="AAR2"/>
    <property type="match status" value="1"/>
</dbReference>
<reference evidence="6" key="1">
    <citation type="submission" date="2016-09" db="EMBL/GenBank/DDBJ databases">
        <authorList>
            <person name="Jeantristanb JTB J.-T."/>
            <person name="Ricardo R."/>
        </authorList>
    </citation>
    <scope>NUCLEOTIDE SEQUENCE [LARGE SCALE GENOMIC DNA]</scope>
</reference>
<dbReference type="CDD" id="cd13778">
    <property type="entry name" value="Aar2_C"/>
    <property type="match status" value="1"/>
</dbReference>
<dbReference type="Gene3D" id="1.25.40.550">
    <property type="entry name" value="Aar2, C-terminal domain-like"/>
    <property type="match status" value="1"/>
</dbReference>
<proteinExistence type="inferred from homology"/>
<feature type="domain" description="AAR2 N-terminal" evidence="4">
    <location>
        <begin position="22"/>
        <end position="190"/>
    </location>
</feature>
<dbReference type="PANTHER" id="PTHR12689:SF4">
    <property type="entry name" value="PROTEIN AAR2 HOMOLOG"/>
    <property type="match status" value="1"/>
</dbReference>
<dbReference type="Proteomes" id="UP000198372">
    <property type="component" value="Unassembled WGS sequence"/>
</dbReference>
<dbReference type="InterPro" id="IPR038516">
    <property type="entry name" value="AAR2_N_sf"/>
</dbReference>
<dbReference type="InterPro" id="IPR033648">
    <property type="entry name" value="AAR2_C"/>
</dbReference>
<feature type="domain" description="AAR2 C-terminal" evidence="3">
    <location>
        <begin position="252"/>
        <end position="455"/>
    </location>
</feature>
<dbReference type="InterPro" id="IPR007946">
    <property type="entry name" value="AAR2"/>
</dbReference>
<dbReference type="OrthoDB" id="201752at2759"/>
<evidence type="ECO:0000313" key="5">
    <source>
        <dbReference type="EMBL" id="SCV71477.1"/>
    </source>
</evidence>
<dbReference type="Gene3D" id="2.60.34.20">
    <property type="match status" value="1"/>
</dbReference>
<dbReference type="InterPro" id="IPR038514">
    <property type="entry name" value="AAR2_C_sf"/>
</dbReference>
<keyword evidence="6" id="KW-1185">Reference proteome</keyword>
<sequence length="511" mass="56912">MASMTSQPMSQEAALERFSSSSFFILTGLTPGSEFGIDGKIWQVNHFSGVKFLPPGLHFFVFSSNPSISTSSNDPDSGDATPSGDPTNGLGLRSGLLRFYLPDRTPETIVKEWDHRASALKNFHPTKRRNISSADATTSPTTTSPTTTIVSDEYLKSLDRGLAPFEDGLLEQWSVLVDCITEDTLARVIGVDEQGCAIVDATMPSNMDEKELRAAEEKVGKRQWGKQRQETEEDVVESDASKLRDDDERLMFVEFDLKKSWPEGAIGHELSIWSRDKSWAMNEAVQKHLKGGGSRRILDVHPNTHSDLTEITAHPTIDFKSLLGELQLSFLLFTQLHNFSSLPIYTSLIQLISQSSSIYSPDHASSSSSLPMLASHLSILRYQLLSLDDEFFSLHLPSLSTTLTKSLQDLQKNLSDVSQTWLREIGTSAFVIWQEVVKRWDRLTADVMERFGWEVAAIRGGMLMGSNLIEDSVGRVPRGMENAQLGWDDDDELEEGEDAPVVVELDEYDTL</sequence>
<dbReference type="GO" id="GO:0000244">
    <property type="term" value="P:spliceosomal tri-snRNP complex assembly"/>
    <property type="evidence" value="ECO:0007669"/>
    <property type="project" value="TreeGrafter"/>
</dbReference>
<evidence type="ECO:0000259" key="4">
    <source>
        <dbReference type="Pfam" id="PF20981"/>
    </source>
</evidence>
<protein>
    <submittedName>
        <fullName evidence="5">BQ2448_3065 protein</fullName>
    </submittedName>
</protein>
<feature type="region of interest" description="Disordered" evidence="2">
    <location>
        <begin position="220"/>
        <end position="240"/>
    </location>
</feature>
<dbReference type="PANTHER" id="PTHR12689">
    <property type="entry name" value="A1 CISTRON SPLICING FACTOR AAR2-RELATED"/>
    <property type="match status" value="1"/>
</dbReference>
<organism evidence="5 6">
    <name type="scientific">Microbotryum intermedium</name>
    <dbReference type="NCBI Taxonomy" id="269621"/>
    <lineage>
        <taxon>Eukaryota</taxon>
        <taxon>Fungi</taxon>
        <taxon>Dikarya</taxon>
        <taxon>Basidiomycota</taxon>
        <taxon>Pucciniomycotina</taxon>
        <taxon>Microbotryomycetes</taxon>
        <taxon>Microbotryales</taxon>
        <taxon>Microbotryaceae</taxon>
        <taxon>Microbotryum</taxon>
    </lineage>
</organism>
<feature type="region of interest" description="Disordered" evidence="2">
    <location>
        <begin position="70"/>
        <end position="90"/>
    </location>
</feature>
<dbReference type="AlphaFoldDB" id="A0A238FE44"/>
<evidence type="ECO:0000256" key="2">
    <source>
        <dbReference type="SAM" id="MobiDB-lite"/>
    </source>
</evidence>
<evidence type="ECO:0000256" key="1">
    <source>
        <dbReference type="ARBA" id="ARBA00006281"/>
    </source>
</evidence>
<dbReference type="Pfam" id="PF20981">
    <property type="entry name" value="AAR2_1st"/>
    <property type="match status" value="1"/>
</dbReference>